<feature type="region of interest" description="Disordered" evidence="1">
    <location>
        <begin position="160"/>
        <end position="212"/>
    </location>
</feature>
<reference evidence="2 3" key="1">
    <citation type="journal article" date="2018" name="Sci. Rep.">
        <title>Genomic signatures of local adaptation to the degree of environmental predictability in rotifers.</title>
        <authorList>
            <person name="Franch-Gras L."/>
            <person name="Hahn C."/>
            <person name="Garcia-Roger E.M."/>
            <person name="Carmona M.J."/>
            <person name="Serra M."/>
            <person name="Gomez A."/>
        </authorList>
    </citation>
    <scope>NUCLEOTIDE SEQUENCE [LARGE SCALE GENOMIC DNA]</scope>
    <source>
        <strain evidence="2">HYR1</strain>
    </source>
</reference>
<keyword evidence="3" id="KW-1185">Reference proteome</keyword>
<feature type="compositionally biased region" description="Polar residues" evidence="1">
    <location>
        <begin position="162"/>
        <end position="212"/>
    </location>
</feature>
<dbReference type="Proteomes" id="UP000276133">
    <property type="component" value="Unassembled WGS sequence"/>
</dbReference>
<dbReference type="EMBL" id="REGN01006871">
    <property type="protein sequence ID" value="RNA08024.1"/>
    <property type="molecule type" value="Genomic_DNA"/>
</dbReference>
<comment type="caution">
    <text evidence="2">The sequence shown here is derived from an EMBL/GenBank/DDBJ whole genome shotgun (WGS) entry which is preliminary data.</text>
</comment>
<proteinExistence type="predicted"/>
<protein>
    <submittedName>
        <fullName evidence="2">Uncharacterized protein</fullName>
    </submittedName>
</protein>
<evidence type="ECO:0000256" key="1">
    <source>
        <dbReference type="SAM" id="MobiDB-lite"/>
    </source>
</evidence>
<sequence>MIKDQLKQIFETKQIQPVQMTIHLMSQSSPPQSSPESSQNQNVLIFKTSAYAFCNPCNEQFEFIVCTHTCQNIPSNDMSQNSSLYPQTLANNASMHDLNQYQSYHNMPQYQSNIPLQTSQNQAYHMSPHLPQTQNTMYQSSTPNIGNYLMMPNMNAHDIYSNPGQTSNSPLVVASSGSQPANSANLTMLHSVPNGNASSTPNQNWSSGSATF</sequence>
<evidence type="ECO:0000313" key="3">
    <source>
        <dbReference type="Proteomes" id="UP000276133"/>
    </source>
</evidence>
<evidence type="ECO:0000313" key="2">
    <source>
        <dbReference type="EMBL" id="RNA08024.1"/>
    </source>
</evidence>
<dbReference type="AlphaFoldDB" id="A0A3M7QA27"/>
<gene>
    <name evidence="2" type="ORF">BpHYR1_054460</name>
</gene>
<name>A0A3M7QA27_BRAPC</name>
<organism evidence="2 3">
    <name type="scientific">Brachionus plicatilis</name>
    <name type="common">Marine rotifer</name>
    <name type="synonym">Brachionus muelleri</name>
    <dbReference type="NCBI Taxonomy" id="10195"/>
    <lineage>
        <taxon>Eukaryota</taxon>
        <taxon>Metazoa</taxon>
        <taxon>Spiralia</taxon>
        <taxon>Gnathifera</taxon>
        <taxon>Rotifera</taxon>
        <taxon>Eurotatoria</taxon>
        <taxon>Monogononta</taxon>
        <taxon>Pseudotrocha</taxon>
        <taxon>Ploima</taxon>
        <taxon>Brachionidae</taxon>
        <taxon>Brachionus</taxon>
    </lineage>
</organism>
<accession>A0A3M7QA27</accession>